<dbReference type="Pfam" id="PF13424">
    <property type="entry name" value="TPR_12"/>
    <property type="match status" value="1"/>
</dbReference>
<dbReference type="InterPro" id="IPR050469">
    <property type="entry name" value="Diguanylate_Cyclase"/>
</dbReference>
<dbReference type="SUPFAM" id="SSF55073">
    <property type="entry name" value="Nucleotide cyclase"/>
    <property type="match status" value="1"/>
</dbReference>
<evidence type="ECO:0000256" key="2">
    <source>
        <dbReference type="ARBA" id="ARBA00034247"/>
    </source>
</evidence>
<sequence>MEKFITFFIFLVLTCSSFAVNAAEFSPLDTIGKLSNGQRILALLNDKTLDTAYKRQQLMQEIPKEQAQLSAYYAFAYYRILHDIEMSNGSPKAAELAISKMLSVGQRLNEIWLIAEAKMWQATFAVKQSRFDDGLTLVDEAIRLSKAANFDHLTGRAFNTKGALYYFQDQYYVALEYYLKALDIFRVQPEDPYVSKVLSNVAVIYVDLQQWDKAWDSNNEALAHVDQYGGSYEQFSVFNNNAAFILEQLGRVSESKPYLIAAQKNAELSGNLNVKMNTKISWAHYYLSIGQYQSAADLGRECVALASVNRYLLLESDCSRILAKALVNLGLVDDALVALTKSEALYRQIGTRAGLADTYNTYTLAFEALGDYKTALLYQRKANEEDKALLFDRRAQMSLELSKSYQEKYRQQELAVLKAENDAQDAHLAEQQLREELLFVIILVGIIFISLLIKKRYGLESDNKHLQSSNRELYKQSNLDTLTGLYNRRYFLDYLAQQGQLSTSKDTRMCLAIIDIDHFKRVNDTYGHDMGDEVLVRVGQLIQSKTREDDLLIRWVGEEFILLLCWPEASSPKSAKVLSNYFERIRQAIADTIIEVEEQQLHLTVSIGVGQPLDARTLVDSWQRVLDGADKALYLAKRLGRNRVVLAQEASLSLGSD</sequence>
<dbReference type="SUPFAM" id="SSF48452">
    <property type="entry name" value="TPR-like"/>
    <property type="match status" value="2"/>
</dbReference>
<reference evidence="6 7" key="1">
    <citation type="submission" date="2021-01" db="EMBL/GenBank/DDBJ databases">
        <title>Genome sequence of Shewanella schlegeliana JCM 11561.</title>
        <authorList>
            <person name="Zhang H."/>
            <person name="Li C."/>
        </authorList>
    </citation>
    <scope>NUCLEOTIDE SEQUENCE [LARGE SCALE GENOMIC DNA]</scope>
    <source>
        <strain evidence="6 7">JCM 11561</strain>
    </source>
</reference>
<accession>A0ABS1SUV4</accession>
<evidence type="ECO:0000259" key="5">
    <source>
        <dbReference type="PROSITE" id="PS50887"/>
    </source>
</evidence>
<dbReference type="InterPro" id="IPR011990">
    <property type="entry name" value="TPR-like_helical_dom_sf"/>
</dbReference>
<feature type="domain" description="GGDEF" evidence="5">
    <location>
        <begin position="507"/>
        <end position="649"/>
    </location>
</feature>
<dbReference type="PANTHER" id="PTHR45138:SF9">
    <property type="entry name" value="DIGUANYLATE CYCLASE DGCM-RELATED"/>
    <property type="match status" value="1"/>
</dbReference>
<dbReference type="Gene3D" id="3.30.70.270">
    <property type="match status" value="1"/>
</dbReference>
<feature type="chain" id="PRO_5046743670" description="diguanylate cyclase" evidence="4">
    <location>
        <begin position="23"/>
        <end position="657"/>
    </location>
</feature>
<dbReference type="InterPro" id="IPR029787">
    <property type="entry name" value="Nucleotide_cyclase"/>
</dbReference>
<dbReference type="InterPro" id="IPR019734">
    <property type="entry name" value="TPR_rpt"/>
</dbReference>
<dbReference type="SMART" id="SM00028">
    <property type="entry name" value="TPR"/>
    <property type="match status" value="4"/>
</dbReference>
<evidence type="ECO:0000256" key="4">
    <source>
        <dbReference type="SAM" id="SignalP"/>
    </source>
</evidence>
<keyword evidence="7" id="KW-1185">Reference proteome</keyword>
<dbReference type="EMBL" id="JAESVD010000001">
    <property type="protein sequence ID" value="MBL4911810.1"/>
    <property type="molecule type" value="Genomic_DNA"/>
</dbReference>
<dbReference type="NCBIfam" id="TIGR00254">
    <property type="entry name" value="GGDEF"/>
    <property type="match status" value="1"/>
</dbReference>
<dbReference type="Proteomes" id="UP000604898">
    <property type="component" value="Unassembled WGS sequence"/>
</dbReference>
<proteinExistence type="predicted"/>
<evidence type="ECO:0000313" key="7">
    <source>
        <dbReference type="Proteomes" id="UP000604898"/>
    </source>
</evidence>
<evidence type="ECO:0000256" key="1">
    <source>
        <dbReference type="ARBA" id="ARBA00012528"/>
    </source>
</evidence>
<dbReference type="PANTHER" id="PTHR45138">
    <property type="entry name" value="REGULATORY COMPONENTS OF SENSORY TRANSDUCTION SYSTEM"/>
    <property type="match status" value="1"/>
</dbReference>
<dbReference type="InterPro" id="IPR043128">
    <property type="entry name" value="Rev_trsase/Diguanyl_cyclase"/>
</dbReference>
<evidence type="ECO:0000256" key="3">
    <source>
        <dbReference type="SAM" id="Coils"/>
    </source>
</evidence>
<dbReference type="PROSITE" id="PS50887">
    <property type="entry name" value="GGDEF"/>
    <property type="match status" value="1"/>
</dbReference>
<gene>
    <name evidence="6" type="ORF">JMA39_01400</name>
</gene>
<evidence type="ECO:0000313" key="6">
    <source>
        <dbReference type="EMBL" id="MBL4911810.1"/>
    </source>
</evidence>
<feature type="signal peptide" evidence="4">
    <location>
        <begin position="1"/>
        <end position="22"/>
    </location>
</feature>
<name>A0ABS1SUV4_9GAMM</name>
<dbReference type="RefSeq" id="WP_202720053.1">
    <property type="nucleotide sequence ID" value="NZ_BPEX01000028.1"/>
</dbReference>
<dbReference type="InterPro" id="IPR000160">
    <property type="entry name" value="GGDEF_dom"/>
</dbReference>
<feature type="coiled-coil region" evidence="3">
    <location>
        <begin position="402"/>
        <end position="436"/>
    </location>
</feature>
<protein>
    <recommendedName>
        <fullName evidence="1">diguanylate cyclase</fullName>
        <ecNumber evidence="1">2.7.7.65</ecNumber>
    </recommendedName>
</protein>
<organism evidence="6 7">
    <name type="scientific">Shewanella schlegeliana</name>
    <dbReference type="NCBI Taxonomy" id="190308"/>
    <lineage>
        <taxon>Bacteria</taxon>
        <taxon>Pseudomonadati</taxon>
        <taxon>Pseudomonadota</taxon>
        <taxon>Gammaproteobacteria</taxon>
        <taxon>Alteromonadales</taxon>
        <taxon>Shewanellaceae</taxon>
        <taxon>Shewanella</taxon>
    </lineage>
</organism>
<dbReference type="Gene3D" id="1.25.40.10">
    <property type="entry name" value="Tetratricopeptide repeat domain"/>
    <property type="match status" value="2"/>
</dbReference>
<dbReference type="Pfam" id="PF00990">
    <property type="entry name" value="GGDEF"/>
    <property type="match status" value="1"/>
</dbReference>
<dbReference type="EC" id="2.7.7.65" evidence="1"/>
<keyword evidence="3" id="KW-0175">Coiled coil</keyword>
<comment type="catalytic activity">
    <reaction evidence="2">
        <text>2 GTP = 3',3'-c-di-GMP + 2 diphosphate</text>
        <dbReference type="Rhea" id="RHEA:24898"/>
        <dbReference type="ChEBI" id="CHEBI:33019"/>
        <dbReference type="ChEBI" id="CHEBI:37565"/>
        <dbReference type="ChEBI" id="CHEBI:58805"/>
        <dbReference type="EC" id="2.7.7.65"/>
    </reaction>
</comment>
<dbReference type="CDD" id="cd01949">
    <property type="entry name" value="GGDEF"/>
    <property type="match status" value="1"/>
</dbReference>
<comment type="caution">
    <text evidence="6">The sequence shown here is derived from an EMBL/GenBank/DDBJ whole genome shotgun (WGS) entry which is preliminary data.</text>
</comment>
<dbReference type="SMART" id="SM00267">
    <property type="entry name" value="GGDEF"/>
    <property type="match status" value="1"/>
</dbReference>
<keyword evidence="4" id="KW-0732">Signal</keyword>